<comment type="caution">
    <text evidence="1">The sequence shown here is derived from an EMBL/GenBank/DDBJ whole genome shotgun (WGS) entry which is preliminary data.</text>
</comment>
<protein>
    <submittedName>
        <fullName evidence="1">Uncharacterized protein</fullName>
    </submittedName>
</protein>
<organism evidence="1 2">
    <name type="scientific">Caerostris darwini</name>
    <dbReference type="NCBI Taxonomy" id="1538125"/>
    <lineage>
        <taxon>Eukaryota</taxon>
        <taxon>Metazoa</taxon>
        <taxon>Ecdysozoa</taxon>
        <taxon>Arthropoda</taxon>
        <taxon>Chelicerata</taxon>
        <taxon>Arachnida</taxon>
        <taxon>Araneae</taxon>
        <taxon>Araneomorphae</taxon>
        <taxon>Entelegynae</taxon>
        <taxon>Araneoidea</taxon>
        <taxon>Araneidae</taxon>
        <taxon>Caerostris</taxon>
    </lineage>
</organism>
<dbReference type="EMBL" id="BPLQ01012408">
    <property type="protein sequence ID" value="GIY65257.1"/>
    <property type="molecule type" value="Genomic_DNA"/>
</dbReference>
<sequence length="94" mass="10883">MESNQILKYTDFDDTESANNLFSTLPSNYINEHHDCNNILMTKGFFMIIACNIPANRLDLRRELSLIRINFVAPTLCTWTNKLQLLTGMEIRLS</sequence>
<evidence type="ECO:0000313" key="2">
    <source>
        <dbReference type="Proteomes" id="UP001054837"/>
    </source>
</evidence>
<name>A0AAV4V4T6_9ARAC</name>
<dbReference type="Proteomes" id="UP001054837">
    <property type="component" value="Unassembled WGS sequence"/>
</dbReference>
<dbReference type="AlphaFoldDB" id="A0AAV4V4T6"/>
<proteinExistence type="predicted"/>
<evidence type="ECO:0000313" key="1">
    <source>
        <dbReference type="EMBL" id="GIY65257.1"/>
    </source>
</evidence>
<reference evidence="1 2" key="1">
    <citation type="submission" date="2021-06" db="EMBL/GenBank/DDBJ databases">
        <title>Caerostris darwini draft genome.</title>
        <authorList>
            <person name="Kono N."/>
            <person name="Arakawa K."/>
        </authorList>
    </citation>
    <scope>NUCLEOTIDE SEQUENCE [LARGE SCALE GENOMIC DNA]</scope>
</reference>
<keyword evidence="2" id="KW-1185">Reference proteome</keyword>
<gene>
    <name evidence="1" type="ORF">CDAR_381841</name>
</gene>
<accession>A0AAV4V4T6</accession>